<dbReference type="Proteomes" id="UP000053319">
    <property type="component" value="Unassembled WGS sequence"/>
</dbReference>
<gene>
    <name evidence="1" type="ORF">DICSQDRAFT_154916</name>
</gene>
<dbReference type="HOGENOM" id="CLU_2979061_0_0_1"/>
<protein>
    <submittedName>
        <fullName evidence="1">Uncharacterized protein</fullName>
    </submittedName>
</protein>
<evidence type="ECO:0000313" key="2">
    <source>
        <dbReference type="Proteomes" id="UP000053319"/>
    </source>
</evidence>
<dbReference type="GeneID" id="18837430"/>
<dbReference type="EMBL" id="JH719407">
    <property type="protein sequence ID" value="EJF62113.1"/>
    <property type="molecule type" value="Genomic_DNA"/>
</dbReference>
<dbReference type="KEGG" id="dsq:DICSQDRAFT_154916"/>
<accession>R7T1H5</accession>
<dbReference type="AlphaFoldDB" id="R7T1H5"/>
<sequence>MAPAGITLHLVRGFVALGKTPLRMSYGENYRLCIPCGIFLLRGISRPNPNGFLPTGST</sequence>
<name>R7T1H5_DICSQ</name>
<evidence type="ECO:0000313" key="1">
    <source>
        <dbReference type="EMBL" id="EJF62113.1"/>
    </source>
</evidence>
<organism evidence="1 2">
    <name type="scientific">Dichomitus squalens (strain LYAD-421)</name>
    <name type="common">Western red white-rot fungus</name>
    <dbReference type="NCBI Taxonomy" id="732165"/>
    <lineage>
        <taxon>Eukaryota</taxon>
        <taxon>Fungi</taxon>
        <taxon>Dikarya</taxon>
        <taxon>Basidiomycota</taxon>
        <taxon>Agaricomycotina</taxon>
        <taxon>Agaricomycetes</taxon>
        <taxon>Polyporales</taxon>
        <taxon>Polyporaceae</taxon>
        <taxon>Dichomitus</taxon>
    </lineage>
</organism>
<proteinExistence type="predicted"/>
<dbReference type="RefSeq" id="XP_007365368.1">
    <property type="nucleotide sequence ID" value="XM_007365306.1"/>
</dbReference>
<reference evidence="1 2" key="1">
    <citation type="journal article" date="2012" name="Science">
        <title>The Paleozoic origin of enzymatic lignin decomposition reconstructed from 31 fungal genomes.</title>
        <authorList>
            <person name="Floudas D."/>
            <person name="Binder M."/>
            <person name="Riley R."/>
            <person name="Barry K."/>
            <person name="Blanchette R.A."/>
            <person name="Henrissat B."/>
            <person name="Martinez A.T."/>
            <person name="Otillar R."/>
            <person name="Spatafora J.W."/>
            <person name="Yadav J.S."/>
            <person name="Aerts A."/>
            <person name="Benoit I."/>
            <person name="Boyd A."/>
            <person name="Carlson A."/>
            <person name="Copeland A."/>
            <person name="Coutinho P.M."/>
            <person name="de Vries R.P."/>
            <person name="Ferreira P."/>
            <person name="Findley K."/>
            <person name="Foster B."/>
            <person name="Gaskell J."/>
            <person name="Glotzer D."/>
            <person name="Gorecki P."/>
            <person name="Heitman J."/>
            <person name="Hesse C."/>
            <person name="Hori C."/>
            <person name="Igarashi K."/>
            <person name="Jurgens J.A."/>
            <person name="Kallen N."/>
            <person name="Kersten P."/>
            <person name="Kohler A."/>
            <person name="Kuees U."/>
            <person name="Kumar T.K.A."/>
            <person name="Kuo A."/>
            <person name="LaButti K."/>
            <person name="Larrondo L.F."/>
            <person name="Lindquist E."/>
            <person name="Ling A."/>
            <person name="Lombard V."/>
            <person name="Lucas S."/>
            <person name="Lundell T."/>
            <person name="Martin R."/>
            <person name="McLaughlin D.J."/>
            <person name="Morgenstern I."/>
            <person name="Morin E."/>
            <person name="Murat C."/>
            <person name="Nagy L.G."/>
            <person name="Nolan M."/>
            <person name="Ohm R.A."/>
            <person name="Patyshakuliyeva A."/>
            <person name="Rokas A."/>
            <person name="Ruiz-Duenas F.J."/>
            <person name="Sabat G."/>
            <person name="Salamov A."/>
            <person name="Samejima M."/>
            <person name="Schmutz J."/>
            <person name="Slot J.C."/>
            <person name="St John F."/>
            <person name="Stenlid J."/>
            <person name="Sun H."/>
            <person name="Sun S."/>
            <person name="Syed K."/>
            <person name="Tsang A."/>
            <person name="Wiebenga A."/>
            <person name="Young D."/>
            <person name="Pisabarro A."/>
            <person name="Eastwood D.C."/>
            <person name="Martin F."/>
            <person name="Cullen D."/>
            <person name="Grigoriev I.V."/>
            <person name="Hibbett D.S."/>
        </authorList>
    </citation>
    <scope>NUCLEOTIDE SEQUENCE [LARGE SCALE GENOMIC DNA]</scope>
    <source>
        <strain evidence="1 2">LYAD-421 SS1</strain>
    </source>
</reference>